<dbReference type="InterPro" id="IPR017853">
    <property type="entry name" value="GH"/>
</dbReference>
<accession>A0A4Q1K299</accession>
<dbReference type="GO" id="GO:0016052">
    <property type="term" value="P:carbohydrate catabolic process"/>
    <property type="evidence" value="ECO:0007669"/>
    <property type="project" value="TreeGrafter"/>
</dbReference>
<evidence type="ECO:0000256" key="5">
    <source>
        <dbReference type="SAM" id="Phobius"/>
    </source>
</evidence>
<dbReference type="OrthoDB" id="9798192at2"/>
<dbReference type="SMART" id="SM00641">
    <property type="entry name" value="Glyco_25"/>
    <property type="match status" value="1"/>
</dbReference>
<evidence type="ECO:0000256" key="4">
    <source>
        <dbReference type="SAM" id="MobiDB-lite"/>
    </source>
</evidence>
<gene>
    <name evidence="6" type="ORF">EQG63_09645</name>
</gene>
<dbReference type="EMBL" id="SBKO01000004">
    <property type="protein sequence ID" value="RXR17738.1"/>
    <property type="molecule type" value="Genomic_DNA"/>
</dbReference>
<reference evidence="7" key="1">
    <citation type="submission" date="2019-01" db="EMBL/GenBank/DDBJ databases">
        <title>Cytophagaceae bacterium strain CAR-16.</title>
        <authorList>
            <person name="Chen W.-M."/>
        </authorList>
    </citation>
    <scope>NUCLEOTIDE SEQUENCE [LARGE SCALE GENOMIC DNA]</scope>
    <source>
        <strain evidence="7">LLJ-11</strain>
    </source>
</reference>
<keyword evidence="5" id="KW-1133">Transmembrane helix</keyword>
<evidence type="ECO:0000256" key="1">
    <source>
        <dbReference type="ARBA" id="ARBA00010646"/>
    </source>
</evidence>
<keyword evidence="7" id="KW-1185">Reference proteome</keyword>
<dbReference type="PANTHER" id="PTHR34135">
    <property type="entry name" value="LYSOZYME"/>
    <property type="match status" value="1"/>
</dbReference>
<dbReference type="SUPFAM" id="SSF51445">
    <property type="entry name" value="(Trans)glycosidases"/>
    <property type="match status" value="1"/>
</dbReference>
<dbReference type="PROSITE" id="PS51904">
    <property type="entry name" value="GLYCOSYL_HYDROL_F25_2"/>
    <property type="match status" value="1"/>
</dbReference>
<organism evidence="6 7">
    <name type="scientific">Flavobacterium amnicola</name>
    <dbReference type="NCBI Taxonomy" id="2506422"/>
    <lineage>
        <taxon>Bacteria</taxon>
        <taxon>Pseudomonadati</taxon>
        <taxon>Bacteroidota</taxon>
        <taxon>Flavobacteriia</taxon>
        <taxon>Flavobacteriales</taxon>
        <taxon>Flavobacteriaceae</taxon>
        <taxon>Flavobacterium</taxon>
    </lineage>
</organism>
<proteinExistence type="inferred from homology"/>
<dbReference type="InterPro" id="IPR002053">
    <property type="entry name" value="Glyco_hydro_25"/>
</dbReference>
<name>A0A4Q1K299_9FLAO</name>
<keyword evidence="5" id="KW-0812">Transmembrane</keyword>
<comment type="caution">
    <text evidence="6">The sequence shown here is derived from an EMBL/GenBank/DDBJ whole genome shotgun (WGS) entry which is preliminary data.</text>
</comment>
<dbReference type="CDD" id="cd06524">
    <property type="entry name" value="GH25_YegX-like"/>
    <property type="match status" value="1"/>
</dbReference>
<dbReference type="Gene3D" id="3.20.20.80">
    <property type="entry name" value="Glycosidases"/>
    <property type="match status" value="1"/>
</dbReference>
<protein>
    <submittedName>
        <fullName evidence="6">Glycoside hydrolase family 25 protein</fullName>
    </submittedName>
</protein>
<dbReference type="GO" id="GO:0003796">
    <property type="term" value="F:lysozyme activity"/>
    <property type="evidence" value="ECO:0007669"/>
    <property type="project" value="InterPro"/>
</dbReference>
<evidence type="ECO:0000313" key="7">
    <source>
        <dbReference type="Proteomes" id="UP000290283"/>
    </source>
</evidence>
<sequence length="285" mass="33460">MAVKKKIQSTNKKEQTNRRKSTKNTTSFFSSSLFFKLIMLFGLCVVLYSQKNVFKRYLGFTTDKIMYAEARSMPIDKVLDTHIEKSFGIDISEYQDKIDWDALKEIEGGYPIEFVFVRASVGNERADKKFKKNWKKAKEKGFICGAYHYYRPNENSLEQARNFIQQVTLVPGDFPPVLDIEKLPKTQSIERLKVGLKRWLETVEKHYGVKPIIYSSESYYEDFLKEDFETYPFWIANYTAFYTDIEDEWSLWQFTENGKVSGIKTPVDINIYNGNSVEMKELLIK</sequence>
<dbReference type="PANTHER" id="PTHR34135:SF2">
    <property type="entry name" value="LYSOZYME"/>
    <property type="match status" value="1"/>
</dbReference>
<dbReference type="GO" id="GO:0016998">
    <property type="term" value="P:cell wall macromolecule catabolic process"/>
    <property type="evidence" value="ECO:0007669"/>
    <property type="project" value="InterPro"/>
</dbReference>
<evidence type="ECO:0000313" key="6">
    <source>
        <dbReference type="EMBL" id="RXR17738.1"/>
    </source>
</evidence>
<comment type="similarity">
    <text evidence="1">Belongs to the glycosyl hydrolase 25 family.</text>
</comment>
<dbReference type="GO" id="GO:0009253">
    <property type="term" value="P:peptidoglycan catabolic process"/>
    <property type="evidence" value="ECO:0007669"/>
    <property type="project" value="InterPro"/>
</dbReference>
<evidence type="ECO:0000256" key="2">
    <source>
        <dbReference type="ARBA" id="ARBA00022801"/>
    </source>
</evidence>
<dbReference type="AlphaFoldDB" id="A0A4Q1K299"/>
<keyword evidence="2 6" id="KW-0378">Hydrolase</keyword>
<dbReference type="InterPro" id="IPR018077">
    <property type="entry name" value="Glyco_hydro_fam25_subgr"/>
</dbReference>
<feature type="transmembrane region" description="Helical" evidence="5">
    <location>
        <begin position="28"/>
        <end position="48"/>
    </location>
</feature>
<dbReference type="Proteomes" id="UP000290283">
    <property type="component" value="Unassembled WGS sequence"/>
</dbReference>
<dbReference type="RefSeq" id="WP_129436166.1">
    <property type="nucleotide sequence ID" value="NZ_SBKO01000004.1"/>
</dbReference>
<keyword evidence="5" id="KW-0472">Membrane</keyword>
<evidence type="ECO:0000256" key="3">
    <source>
        <dbReference type="ARBA" id="ARBA00023295"/>
    </source>
</evidence>
<keyword evidence="3" id="KW-0326">Glycosidase</keyword>
<feature type="region of interest" description="Disordered" evidence="4">
    <location>
        <begin position="1"/>
        <end position="23"/>
    </location>
</feature>
<dbReference type="Pfam" id="PF01183">
    <property type="entry name" value="Glyco_hydro_25"/>
    <property type="match status" value="1"/>
</dbReference>